<dbReference type="Pfam" id="PF03992">
    <property type="entry name" value="ABM"/>
    <property type="match status" value="1"/>
</dbReference>
<gene>
    <name evidence="2" type="ORF">Q4Q35_10640</name>
</gene>
<dbReference type="Proteomes" id="UP001176883">
    <property type="component" value="Unassembled WGS sequence"/>
</dbReference>
<comment type="caution">
    <text evidence="2">The sequence shown here is derived from an EMBL/GenBank/DDBJ whole genome shotgun (WGS) entry which is preliminary data.</text>
</comment>
<dbReference type="Gene3D" id="3.30.70.100">
    <property type="match status" value="1"/>
</dbReference>
<dbReference type="InterPro" id="IPR007138">
    <property type="entry name" value="ABM_dom"/>
</dbReference>
<protein>
    <submittedName>
        <fullName evidence="2">Antibiotic biosynthesis monooxygenase</fullName>
    </submittedName>
</protein>
<keyword evidence="2" id="KW-0808">Transferase</keyword>
<keyword evidence="2" id="KW-0560">Oxidoreductase</keyword>
<evidence type="ECO:0000313" key="3">
    <source>
        <dbReference type="Proteomes" id="UP001176883"/>
    </source>
</evidence>
<reference evidence="2" key="1">
    <citation type="submission" date="2023-07" db="EMBL/GenBank/DDBJ databases">
        <title>Two novel species in the genus Flavivirga.</title>
        <authorList>
            <person name="Kwon K."/>
        </authorList>
    </citation>
    <scope>NUCLEOTIDE SEQUENCE</scope>
    <source>
        <strain evidence="2">KCTC 52353</strain>
    </source>
</reference>
<dbReference type="GO" id="GO:0016740">
    <property type="term" value="F:transferase activity"/>
    <property type="evidence" value="ECO:0007669"/>
    <property type="project" value="UniProtKB-KW"/>
</dbReference>
<dbReference type="InterPro" id="IPR011008">
    <property type="entry name" value="Dimeric_a/b-barrel"/>
</dbReference>
<sequence>MMIRVIYIWHVEPEKIELFIETWKATTNEIHKNVRGARGSFMLRNIQNSKEIKTIARWDSFEDWRVFWLNKNRTHMQSMHELGKRISVEAYDEIDDYTK</sequence>
<proteinExistence type="predicted"/>
<organism evidence="2 3">
    <name type="scientific">Flavivirga aquimarina</name>
    <dbReference type="NCBI Taxonomy" id="2027862"/>
    <lineage>
        <taxon>Bacteria</taxon>
        <taxon>Pseudomonadati</taxon>
        <taxon>Bacteroidota</taxon>
        <taxon>Flavobacteriia</taxon>
        <taxon>Flavobacteriales</taxon>
        <taxon>Flavobacteriaceae</taxon>
        <taxon>Flavivirga</taxon>
    </lineage>
</organism>
<evidence type="ECO:0000259" key="1">
    <source>
        <dbReference type="Pfam" id="PF03992"/>
    </source>
</evidence>
<dbReference type="EMBL" id="JAUOEK010000118">
    <property type="protein sequence ID" value="MDO5970263.1"/>
    <property type="molecule type" value="Genomic_DNA"/>
</dbReference>
<name>A0ABT8WAV4_9FLAO</name>
<feature type="domain" description="ABM" evidence="1">
    <location>
        <begin position="1"/>
        <end position="65"/>
    </location>
</feature>
<accession>A0ABT8WAV4</accession>
<keyword evidence="2" id="KW-0503">Monooxygenase</keyword>
<dbReference type="RefSeq" id="WP_303277954.1">
    <property type="nucleotide sequence ID" value="NZ_JAUOEK010000118.1"/>
</dbReference>
<evidence type="ECO:0000313" key="2">
    <source>
        <dbReference type="EMBL" id="MDO5970263.1"/>
    </source>
</evidence>
<keyword evidence="3" id="KW-1185">Reference proteome</keyword>
<dbReference type="SUPFAM" id="SSF54909">
    <property type="entry name" value="Dimeric alpha+beta barrel"/>
    <property type="match status" value="1"/>
</dbReference>
<dbReference type="GO" id="GO:0004497">
    <property type="term" value="F:monooxygenase activity"/>
    <property type="evidence" value="ECO:0007669"/>
    <property type="project" value="UniProtKB-KW"/>
</dbReference>